<evidence type="ECO:0000313" key="1">
    <source>
        <dbReference type="EMBL" id="KAI6087645.1"/>
    </source>
</evidence>
<gene>
    <name evidence="1" type="ORF">F4821DRAFT_102019</name>
</gene>
<evidence type="ECO:0000313" key="2">
    <source>
        <dbReference type="Proteomes" id="UP001497680"/>
    </source>
</evidence>
<comment type="caution">
    <text evidence="1">The sequence shown here is derived from an EMBL/GenBank/DDBJ whole genome shotgun (WGS) entry which is preliminary data.</text>
</comment>
<reference evidence="1 2" key="1">
    <citation type="journal article" date="2022" name="New Phytol.">
        <title>Ecological generalism drives hyperdiversity of secondary metabolite gene clusters in xylarialean endophytes.</title>
        <authorList>
            <person name="Franco M.E.E."/>
            <person name="Wisecaver J.H."/>
            <person name="Arnold A.E."/>
            <person name="Ju Y.M."/>
            <person name="Slot J.C."/>
            <person name="Ahrendt S."/>
            <person name="Moore L.P."/>
            <person name="Eastman K.E."/>
            <person name="Scott K."/>
            <person name="Konkel Z."/>
            <person name="Mondo S.J."/>
            <person name="Kuo A."/>
            <person name="Hayes R.D."/>
            <person name="Haridas S."/>
            <person name="Andreopoulos B."/>
            <person name="Riley R."/>
            <person name="LaButti K."/>
            <person name="Pangilinan J."/>
            <person name="Lipzen A."/>
            <person name="Amirebrahimi M."/>
            <person name="Yan J."/>
            <person name="Adam C."/>
            <person name="Keymanesh K."/>
            <person name="Ng V."/>
            <person name="Louie K."/>
            <person name="Northen T."/>
            <person name="Drula E."/>
            <person name="Henrissat B."/>
            <person name="Hsieh H.M."/>
            <person name="Youens-Clark K."/>
            <person name="Lutzoni F."/>
            <person name="Miadlikowska J."/>
            <person name="Eastwood D.C."/>
            <person name="Hamelin R.C."/>
            <person name="Grigoriev I.V."/>
            <person name="U'Ren J.M."/>
        </authorList>
    </citation>
    <scope>NUCLEOTIDE SEQUENCE [LARGE SCALE GENOMIC DNA]</scope>
    <source>
        <strain evidence="1 2">ER1909</strain>
    </source>
</reference>
<keyword evidence="2" id="KW-1185">Reference proteome</keyword>
<dbReference type="Proteomes" id="UP001497680">
    <property type="component" value="Unassembled WGS sequence"/>
</dbReference>
<protein>
    <submittedName>
        <fullName evidence="1">Glycosyltransferase family 4 protein</fullName>
    </submittedName>
</protein>
<name>A0ACC0D4J7_9PEZI</name>
<sequence length="500" mass="55849">MEREPHNLDVFPSGLRGRRILLCTESLGPVNGVSRTTMMLVNQLRSHGAVVSVVAPYNHTKVNTFQPMDSNPAVLLPHKDEVRLAGYPLPFNPELSVAYPLRLSEIYKQTFGGPPDLIYLASPASLGFQVMLQLRQYTKKSQVPLICNFQTDLAGYCSILFPWPLGDIANRIFALVQGYLFRDESVRSIFYPSNFVKKYLRDDAGVPEKKMDVLRRGVDTDIFNLEKRSEELRNEWAPNGEPILFTCSRLAGEKGFKFLAEAVKELDKRGMEFKLVVVGGNRNKVVEQEVKDMFTPLKEKGKVIFAGFKTGEELATHYASADIFLHCSITETFGLVVLEAMASGLPVIARDEGGPSDIIEHGNTGFLVPPNDLEEFVAKVLDLGNNPRRRISMAMASRSYACEATWDRVSNKAAWKMYDTIVASEQNGETGVPTTQLSFKSRVSQAVQRPLINLVTELKQAFALNIILVFWIVVGSYLIFAEAGHFVKTRVPSYIGDRKG</sequence>
<organism evidence="1 2">
    <name type="scientific">Hypoxylon rubiginosum</name>
    <dbReference type="NCBI Taxonomy" id="110542"/>
    <lineage>
        <taxon>Eukaryota</taxon>
        <taxon>Fungi</taxon>
        <taxon>Dikarya</taxon>
        <taxon>Ascomycota</taxon>
        <taxon>Pezizomycotina</taxon>
        <taxon>Sordariomycetes</taxon>
        <taxon>Xylariomycetidae</taxon>
        <taxon>Xylariales</taxon>
        <taxon>Hypoxylaceae</taxon>
        <taxon>Hypoxylon</taxon>
    </lineage>
</organism>
<accession>A0ACC0D4J7</accession>
<dbReference type="EMBL" id="MU394306">
    <property type="protein sequence ID" value="KAI6087645.1"/>
    <property type="molecule type" value="Genomic_DNA"/>
</dbReference>
<proteinExistence type="predicted"/>